<evidence type="ECO:0000259" key="6">
    <source>
        <dbReference type="PROSITE" id="PS50848"/>
    </source>
</evidence>
<feature type="domain" description="PH" evidence="5">
    <location>
        <begin position="7"/>
        <end position="103"/>
    </location>
</feature>
<dbReference type="PROSITE" id="PS50848">
    <property type="entry name" value="START"/>
    <property type="match status" value="1"/>
</dbReference>
<protein>
    <recommendedName>
        <fullName evidence="9">START domain-containing protein</fullName>
    </recommendedName>
</protein>
<evidence type="ECO:0000313" key="8">
    <source>
        <dbReference type="Proteomes" id="UP000041254"/>
    </source>
</evidence>
<organism evidence="7 8">
    <name type="scientific">Vitrella brassicaformis (strain CCMP3155)</name>
    <dbReference type="NCBI Taxonomy" id="1169540"/>
    <lineage>
        <taxon>Eukaryota</taxon>
        <taxon>Sar</taxon>
        <taxon>Alveolata</taxon>
        <taxon>Colpodellida</taxon>
        <taxon>Vitrellaceae</taxon>
        <taxon>Vitrella</taxon>
    </lineage>
</organism>
<feature type="domain" description="START" evidence="6">
    <location>
        <begin position="749"/>
        <end position="909"/>
    </location>
</feature>
<keyword evidence="4" id="KW-0472">Membrane</keyword>
<feature type="transmembrane region" description="Helical" evidence="4">
    <location>
        <begin position="224"/>
        <end position="250"/>
    </location>
</feature>
<evidence type="ECO:0000313" key="7">
    <source>
        <dbReference type="EMBL" id="CEM31342.1"/>
    </source>
</evidence>
<dbReference type="CDD" id="cd00177">
    <property type="entry name" value="START"/>
    <property type="match status" value="1"/>
</dbReference>
<name>A0A0G4GMA7_VITBC</name>
<accession>A0A0G4GMA7</accession>
<feature type="region of interest" description="Disordered" evidence="3">
    <location>
        <begin position="271"/>
        <end position="306"/>
    </location>
</feature>
<evidence type="ECO:0000256" key="2">
    <source>
        <dbReference type="ARBA" id="ARBA00022824"/>
    </source>
</evidence>
<feature type="compositionally biased region" description="Low complexity" evidence="3">
    <location>
        <begin position="702"/>
        <end position="713"/>
    </location>
</feature>
<dbReference type="SUPFAM" id="SSF55961">
    <property type="entry name" value="Bet v1-like"/>
    <property type="match status" value="1"/>
</dbReference>
<dbReference type="InterPro" id="IPR002913">
    <property type="entry name" value="START_lipid-bd_dom"/>
</dbReference>
<keyword evidence="8" id="KW-1185">Reference proteome</keyword>
<dbReference type="InterPro" id="IPR011993">
    <property type="entry name" value="PH-like_dom_sf"/>
</dbReference>
<dbReference type="PANTHER" id="PTHR19308">
    <property type="entry name" value="PHOSPHATIDYLCHOLINE TRANSFER PROTEIN"/>
    <property type="match status" value="1"/>
</dbReference>
<dbReference type="Pfam" id="PF00169">
    <property type="entry name" value="PH"/>
    <property type="match status" value="1"/>
</dbReference>
<sequence>MPIEGRNRVKEGFVTLRRGRFWRQRYAVVEGNEATLRYYRSPRDTIPAAEYDLRRVVFADGGTDRTCFILKMIDPETHEELQLRFDRPDEYDEWMLALCHSSKLLAPPPSHKPPTTASSTARGGAATMPSCLEMSCQNRHVPPPMAACVSEVQRWISCVDWRLVKADQGTRLFLKRADVDEGMLPDPTVANDKQKHMIFAKQGVSFLLDEDSANMWSVLASFMLFWPLVAVFFSWTQAAVITLMLVLLMAKRFHRFWTWLLNTYHRLTTRKTDAKGAKGRPKTDRKKAAPRRRPAGAGVEGGLGMGRPVAQPPCEKPFVVKATCVVSGVPDLVRAVLTEPKLRCEWDPLATRCECVERRSPYDQTLALHALQTLPNGRTTLRRSLLRQLVLRCDERTYVVIEKLLPPLNADEGDTRNDNGWQWVDYDYPLSGPPDPSLTPTYPFRAYLIESCPPDLSFPSPSPAALPLTTTITRLTSFIFFPSRSIALEEALGVGIGRDITCPIALGGLLFTLPPSQWTPLTILAAANGGPLQPPGHSIPADALREAENNSTTSEDAPGEGREVFYDPVEAPSGGGYMNFRGWVEGLEGLKSVVAFRAPLAGVVPMVAHTRGGDKMSDRFGLQGGRGGRLSDDVSTTTALHLEDTDENDSTSQTPQEDKDDGERQPQPHPQPHVHEHAQPAADVQAHVRGAAAHAHVDALAEGHTSVTSASTTPVPPSPPRTAQETRAHQLTNMAFAKREKLLEFALGEEGWTDCGIREGVQLGRHDIPHGPAAVRGRLNFGTAFTAKQVADYILLLDRKHEWDGMFDKGHLLHVFCEHLFVVYQAFKPQLGVAGRDFVLLGHRFEDPSGRVTITTTSIDWGKPPEHALVRADLHVAGYVLQPLPDGTLHVTYVNHVDVKGNIPSFVIRMVQTKQPLTLAHIKRILDTHGPPPPLRPESIMAEMPPPTEVVA</sequence>
<evidence type="ECO:0000256" key="1">
    <source>
        <dbReference type="ARBA" id="ARBA00004240"/>
    </source>
</evidence>
<dbReference type="GO" id="GO:0008289">
    <property type="term" value="F:lipid binding"/>
    <property type="evidence" value="ECO:0007669"/>
    <property type="project" value="InterPro"/>
</dbReference>
<dbReference type="PANTHER" id="PTHR19308:SF14">
    <property type="entry name" value="START DOMAIN-CONTAINING PROTEIN"/>
    <property type="match status" value="1"/>
</dbReference>
<dbReference type="OrthoDB" id="438014at2759"/>
<comment type="subcellular location">
    <subcellularLocation>
        <location evidence="1">Endoplasmic reticulum</location>
    </subcellularLocation>
</comment>
<dbReference type="InterPro" id="IPR023393">
    <property type="entry name" value="START-like_dom_sf"/>
</dbReference>
<dbReference type="AlphaFoldDB" id="A0A0G4GMA7"/>
<keyword evidence="2" id="KW-0256">Endoplasmic reticulum</keyword>
<dbReference type="SMART" id="SM00233">
    <property type="entry name" value="PH"/>
    <property type="match status" value="1"/>
</dbReference>
<dbReference type="PROSITE" id="PS50003">
    <property type="entry name" value="PH_DOMAIN"/>
    <property type="match status" value="1"/>
</dbReference>
<reference evidence="7 8" key="1">
    <citation type="submission" date="2014-11" db="EMBL/GenBank/DDBJ databases">
        <authorList>
            <person name="Zhu J."/>
            <person name="Qi W."/>
            <person name="Song R."/>
        </authorList>
    </citation>
    <scope>NUCLEOTIDE SEQUENCE [LARGE SCALE GENOMIC DNA]</scope>
</reference>
<feature type="region of interest" description="Disordered" evidence="3">
    <location>
        <begin position="610"/>
        <end position="682"/>
    </location>
</feature>
<dbReference type="Proteomes" id="UP000041254">
    <property type="component" value="Unassembled WGS sequence"/>
</dbReference>
<dbReference type="InParanoid" id="A0A0G4GMA7"/>
<dbReference type="VEuPathDB" id="CryptoDB:Vbra_10113"/>
<feature type="region of interest" description="Disordered" evidence="3">
    <location>
        <begin position="702"/>
        <end position="725"/>
    </location>
</feature>
<dbReference type="Gene3D" id="3.30.530.20">
    <property type="match status" value="1"/>
</dbReference>
<evidence type="ECO:0000256" key="3">
    <source>
        <dbReference type="SAM" id="MobiDB-lite"/>
    </source>
</evidence>
<feature type="compositionally biased region" description="Basic residues" evidence="3">
    <location>
        <begin position="277"/>
        <end position="294"/>
    </location>
</feature>
<feature type="region of interest" description="Disordered" evidence="3">
    <location>
        <begin position="928"/>
        <end position="952"/>
    </location>
</feature>
<evidence type="ECO:0008006" key="9">
    <source>
        <dbReference type="Google" id="ProtNLM"/>
    </source>
</evidence>
<dbReference type="GO" id="GO:0005783">
    <property type="term" value="C:endoplasmic reticulum"/>
    <property type="evidence" value="ECO:0007669"/>
    <property type="project" value="UniProtKB-SubCell"/>
</dbReference>
<evidence type="ECO:0000259" key="5">
    <source>
        <dbReference type="PROSITE" id="PS50003"/>
    </source>
</evidence>
<dbReference type="Gene3D" id="2.30.29.30">
    <property type="entry name" value="Pleckstrin-homology domain (PH domain)/Phosphotyrosine-binding domain (PTB)"/>
    <property type="match status" value="1"/>
</dbReference>
<dbReference type="Pfam" id="PF01852">
    <property type="entry name" value="START"/>
    <property type="match status" value="1"/>
</dbReference>
<dbReference type="InterPro" id="IPR051213">
    <property type="entry name" value="START_lipid_transfer"/>
</dbReference>
<evidence type="ECO:0000256" key="4">
    <source>
        <dbReference type="SAM" id="Phobius"/>
    </source>
</evidence>
<keyword evidence="4" id="KW-0812">Transmembrane</keyword>
<dbReference type="EMBL" id="CDMY01000718">
    <property type="protein sequence ID" value="CEM31342.1"/>
    <property type="molecule type" value="Genomic_DNA"/>
</dbReference>
<keyword evidence="4" id="KW-1133">Transmembrane helix</keyword>
<dbReference type="InterPro" id="IPR001849">
    <property type="entry name" value="PH_domain"/>
</dbReference>
<dbReference type="SUPFAM" id="SSF50729">
    <property type="entry name" value="PH domain-like"/>
    <property type="match status" value="1"/>
</dbReference>
<proteinExistence type="predicted"/>
<gene>
    <name evidence="7" type="ORF">Vbra_10113</name>
</gene>